<protein>
    <recommendedName>
        <fullName evidence="2">thiol oxidase</fullName>
        <ecNumber evidence="2">1.8.3.2</ecNumber>
    </recommendedName>
</protein>
<dbReference type="SUPFAM" id="SSF69000">
    <property type="entry name" value="FAD-dependent thiol oxidase"/>
    <property type="match status" value="1"/>
</dbReference>
<evidence type="ECO:0000256" key="4">
    <source>
        <dbReference type="ARBA" id="ARBA00022827"/>
    </source>
</evidence>
<evidence type="ECO:0000256" key="3">
    <source>
        <dbReference type="ARBA" id="ARBA00022630"/>
    </source>
</evidence>
<dbReference type="InterPro" id="IPR039799">
    <property type="entry name" value="ALR/ERV"/>
</dbReference>
<keyword evidence="6" id="KW-1015">Disulfide bond</keyword>
<sequence>MNTTFWGPSGWQFLHTITFIYPEYPTFSDKIKMRDMMSSMCYILPCKYCRASFSKYMASLPIDNYLDSRERIIEWLYKMHNKVNKKLRTQGFCKHSNPELDTIKNIYNPIVKIITDILNKGNGNGQRNNAQEAITYICRLGYDFLGSIVFNYQGYFTNCHTSNEKIRIITVYSSFFNSIQPLLCSYLAKLCKEGKECVARYEISKFKIRNMLMSNEPYSKLVKWFYKCNSLCNLGSTTEEEYEKHFKNHIVMSCDNPKASTNSTGKIITCRKNMRRNTKKNVK</sequence>
<evidence type="ECO:0000313" key="8">
    <source>
        <dbReference type="EMBL" id="QHT34145.1"/>
    </source>
</evidence>
<dbReference type="EC" id="1.8.3.2" evidence="2"/>
<dbReference type="GO" id="GO:0050660">
    <property type="term" value="F:flavin adenine dinucleotide binding"/>
    <property type="evidence" value="ECO:0007669"/>
    <property type="project" value="TreeGrafter"/>
</dbReference>
<comment type="cofactor">
    <cofactor evidence="1">
        <name>FAD</name>
        <dbReference type="ChEBI" id="CHEBI:57692"/>
    </cofactor>
</comment>
<evidence type="ECO:0000259" key="7">
    <source>
        <dbReference type="PROSITE" id="PS51324"/>
    </source>
</evidence>
<evidence type="ECO:0000256" key="2">
    <source>
        <dbReference type="ARBA" id="ARBA00012512"/>
    </source>
</evidence>
<evidence type="ECO:0000256" key="6">
    <source>
        <dbReference type="ARBA" id="ARBA00023157"/>
    </source>
</evidence>
<dbReference type="AlphaFoldDB" id="A0A6C0F4J2"/>
<keyword evidence="4" id="KW-0274">FAD</keyword>
<name>A0A6C0F4J2_9ZZZZ</name>
<dbReference type="InterPro" id="IPR036774">
    <property type="entry name" value="ERV/ALR_sulphydryl_oxid_sf"/>
</dbReference>
<dbReference type="InterPro" id="IPR017905">
    <property type="entry name" value="ERV/ALR_sulphydryl_oxidase"/>
</dbReference>
<evidence type="ECO:0000256" key="1">
    <source>
        <dbReference type="ARBA" id="ARBA00001974"/>
    </source>
</evidence>
<keyword evidence="5" id="KW-0560">Oxidoreductase</keyword>
<organism evidence="8">
    <name type="scientific">viral metagenome</name>
    <dbReference type="NCBI Taxonomy" id="1070528"/>
    <lineage>
        <taxon>unclassified sequences</taxon>
        <taxon>metagenomes</taxon>
        <taxon>organismal metagenomes</taxon>
    </lineage>
</organism>
<evidence type="ECO:0000256" key="5">
    <source>
        <dbReference type="ARBA" id="ARBA00023002"/>
    </source>
</evidence>
<accession>A0A6C0F4J2</accession>
<feature type="domain" description="ERV/ALR sulfhydryl oxidase" evidence="7">
    <location>
        <begin position="1"/>
        <end position="107"/>
    </location>
</feature>
<dbReference type="Gene3D" id="1.20.120.310">
    <property type="entry name" value="ERV/ALR sulfhydryl oxidase domain"/>
    <property type="match status" value="1"/>
</dbReference>
<dbReference type="EMBL" id="MN738987">
    <property type="protein sequence ID" value="QHT34145.1"/>
    <property type="molecule type" value="Genomic_DNA"/>
</dbReference>
<dbReference type="GO" id="GO:0016971">
    <property type="term" value="F:flavin-dependent sulfhydryl oxidase activity"/>
    <property type="evidence" value="ECO:0007669"/>
    <property type="project" value="InterPro"/>
</dbReference>
<keyword evidence="3" id="KW-0285">Flavoprotein</keyword>
<dbReference type="GO" id="GO:0005739">
    <property type="term" value="C:mitochondrion"/>
    <property type="evidence" value="ECO:0007669"/>
    <property type="project" value="TreeGrafter"/>
</dbReference>
<proteinExistence type="predicted"/>
<dbReference type="PROSITE" id="PS51324">
    <property type="entry name" value="ERV_ALR"/>
    <property type="match status" value="1"/>
</dbReference>
<reference evidence="8" key="1">
    <citation type="journal article" date="2020" name="Nature">
        <title>Giant virus diversity and host interactions through global metagenomics.</title>
        <authorList>
            <person name="Schulz F."/>
            <person name="Roux S."/>
            <person name="Paez-Espino D."/>
            <person name="Jungbluth S."/>
            <person name="Walsh D.A."/>
            <person name="Denef V.J."/>
            <person name="McMahon K.D."/>
            <person name="Konstantinidis K.T."/>
            <person name="Eloe-Fadrosh E.A."/>
            <person name="Kyrpides N.C."/>
            <person name="Woyke T."/>
        </authorList>
    </citation>
    <scope>NUCLEOTIDE SEQUENCE</scope>
    <source>
        <strain evidence="8">GVMAG-M-3300009161-52</strain>
    </source>
</reference>
<dbReference type="PANTHER" id="PTHR12645:SF0">
    <property type="entry name" value="FAD-LINKED SULFHYDRYL OXIDASE ALR"/>
    <property type="match status" value="1"/>
</dbReference>
<dbReference type="PANTHER" id="PTHR12645">
    <property type="entry name" value="ALR/ERV"/>
    <property type="match status" value="1"/>
</dbReference>
<dbReference type="Pfam" id="PF04777">
    <property type="entry name" value="Evr1_Alr"/>
    <property type="match status" value="1"/>
</dbReference>